<reference evidence="1" key="2">
    <citation type="submission" date="2023-02" db="EMBL/GenBank/DDBJ databases">
        <authorList>
            <person name="Swenson N.G."/>
            <person name="Wegrzyn J.L."/>
            <person name="Mcevoy S.L."/>
        </authorList>
    </citation>
    <scope>NUCLEOTIDE SEQUENCE</scope>
    <source>
        <strain evidence="1">91603</strain>
        <tissue evidence="1">Leaf</tissue>
    </source>
</reference>
<comment type="caution">
    <text evidence="1">The sequence shown here is derived from an EMBL/GenBank/DDBJ whole genome shotgun (WGS) entry which is preliminary data.</text>
</comment>
<evidence type="ECO:0000313" key="1">
    <source>
        <dbReference type="EMBL" id="KAI9160363.1"/>
    </source>
</evidence>
<name>A0AAD5NIU9_ACENE</name>
<keyword evidence="2" id="KW-1185">Reference proteome</keyword>
<protein>
    <submittedName>
        <fullName evidence="1">Uncharacterized protein</fullName>
    </submittedName>
</protein>
<sequence length="70" mass="8054">MEIERADISLSRRIHSDTAWTVSPEICSTNNLIIFTHQCTIFTITKISSYNKYFFSIKFKKTTPFSSTVG</sequence>
<accession>A0AAD5NIU9</accession>
<gene>
    <name evidence="1" type="ORF">LWI28_007474</name>
</gene>
<proteinExistence type="predicted"/>
<organism evidence="1 2">
    <name type="scientific">Acer negundo</name>
    <name type="common">Box elder</name>
    <dbReference type="NCBI Taxonomy" id="4023"/>
    <lineage>
        <taxon>Eukaryota</taxon>
        <taxon>Viridiplantae</taxon>
        <taxon>Streptophyta</taxon>
        <taxon>Embryophyta</taxon>
        <taxon>Tracheophyta</taxon>
        <taxon>Spermatophyta</taxon>
        <taxon>Magnoliopsida</taxon>
        <taxon>eudicotyledons</taxon>
        <taxon>Gunneridae</taxon>
        <taxon>Pentapetalae</taxon>
        <taxon>rosids</taxon>
        <taxon>malvids</taxon>
        <taxon>Sapindales</taxon>
        <taxon>Sapindaceae</taxon>
        <taxon>Hippocastanoideae</taxon>
        <taxon>Acereae</taxon>
        <taxon>Acer</taxon>
    </lineage>
</organism>
<evidence type="ECO:0000313" key="2">
    <source>
        <dbReference type="Proteomes" id="UP001064489"/>
    </source>
</evidence>
<dbReference type="EMBL" id="JAJSOW010000106">
    <property type="protein sequence ID" value="KAI9160363.1"/>
    <property type="molecule type" value="Genomic_DNA"/>
</dbReference>
<dbReference type="Proteomes" id="UP001064489">
    <property type="component" value="Chromosome 2"/>
</dbReference>
<dbReference type="AlphaFoldDB" id="A0AAD5NIU9"/>
<reference evidence="1" key="1">
    <citation type="journal article" date="2022" name="Plant J.">
        <title>Strategies of tolerance reflected in two North American maple genomes.</title>
        <authorList>
            <person name="McEvoy S.L."/>
            <person name="Sezen U.U."/>
            <person name="Trouern-Trend A."/>
            <person name="McMahon S.M."/>
            <person name="Schaberg P.G."/>
            <person name="Yang J."/>
            <person name="Wegrzyn J.L."/>
            <person name="Swenson N.G."/>
        </authorList>
    </citation>
    <scope>NUCLEOTIDE SEQUENCE</scope>
    <source>
        <strain evidence="1">91603</strain>
    </source>
</reference>